<dbReference type="Pfam" id="PF12937">
    <property type="entry name" value="F-box-like"/>
    <property type="match status" value="1"/>
</dbReference>
<dbReference type="InterPro" id="IPR036623">
    <property type="entry name" value="Hemimethylated_DNA-bd_sf"/>
</dbReference>
<dbReference type="OrthoDB" id="28868at2759"/>
<evidence type="ECO:0000256" key="1">
    <source>
        <dbReference type="ARBA" id="ARBA00004906"/>
    </source>
</evidence>
<dbReference type="PROSITE" id="PS50181">
    <property type="entry name" value="FBOX"/>
    <property type="match status" value="1"/>
</dbReference>
<dbReference type="InterPro" id="IPR001810">
    <property type="entry name" value="F-box_dom"/>
</dbReference>
<evidence type="ECO:0000313" key="5">
    <source>
        <dbReference type="Proteomes" id="UP000789831"/>
    </source>
</evidence>
<reference evidence="4" key="1">
    <citation type="submission" date="2021-06" db="EMBL/GenBank/DDBJ databases">
        <authorList>
            <person name="Kallberg Y."/>
            <person name="Tangrot J."/>
            <person name="Rosling A."/>
        </authorList>
    </citation>
    <scope>NUCLEOTIDE SEQUENCE</scope>
    <source>
        <strain evidence="4">MT106</strain>
    </source>
</reference>
<dbReference type="AlphaFoldDB" id="A0A9N9GBI6"/>
<dbReference type="SUPFAM" id="SSF81383">
    <property type="entry name" value="F-box domain"/>
    <property type="match status" value="1"/>
</dbReference>
<dbReference type="PANTHER" id="PTHR46550:SF1">
    <property type="entry name" value="F-BOX PROTEIN 3"/>
    <property type="match status" value="1"/>
</dbReference>
<gene>
    <name evidence="4" type="ORF">AGERDE_LOCUS8819</name>
</gene>
<proteinExistence type="predicted"/>
<dbReference type="SUPFAM" id="SSF141255">
    <property type="entry name" value="YccV-like"/>
    <property type="match status" value="1"/>
</dbReference>
<dbReference type="Proteomes" id="UP000789831">
    <property type="component" value="Unassembled WGS sequence"/>
</dbReference>
<comment type="caution">
    <text evidence="4">The sequence shown here is derived from an EMBL/GenBank/DDBJ whole genome shotgun (WGS) entry which is preliminary data.</text>
</comment>
<dbReference type="Gene3D" id="2.30.30.390">
    <property type="entry name" value="Hemimethylated DNA-binding domain"/>
    <property type="match status" value="1"/>
</dbReference>
<name>A0A9N9GBI6_9GLOM</name>
<dbReference type="PANTHER" id="PTHR46550">
    <property type="entry name" value="F-BOX ONLY PROTEIN 3"/>
    <property type="match status" value="1"/>
</dbReference>
<organism evidence="4 5">
    <name type="scientific">Ambispora gerdemannii</name>
    <dbReference type="NCBI Taxonomy" id="144530"/>
    <lineage>
        <taxon>Eukaryota</taxon>
        <taxon>Fungi</taxon>
        <taxon>Fungi incertae sedis</taxon>
        <taxon>Mucoromycota</taxon>
        <taxon>Glomeromycotina</taxon>
        <taxon>Glomeromycetes</taxon>
        <taxon>Archaeosporales</taxon>
        <taxon>Ambisporaceae</taxon>
        <taxon>Ambispora</taxon>
    </lineage>
</organism>
<protein>
    <submittedName>
        <fullName evidence="4">12101_t:CDS:1</fullName>
    </submittedName>
</protein>
<evidence type="ECO:0000259" key="3">
    <source>
        <dbReference type="PROSITE" id="PS50181"/>
    </source>
</evidence>
<dbReference type="SMART" id="SM00256">
    <property type="entry name" value="FBOX"/>
    <property type="match status" value="1"/>
</dbReference>
<feature type="domain" description="F-box" evidence="3">
    <location>
        <begin position="1"/>
        <end position="45"/>
    </location>
</feature>
<dbReference type="Pfam" id="PF08755">
    <property type="entry name" value="YccV-like"/>
    <property type="match status" value="1"/>
</dbReference>
<evidence type="ECO:0000313" key="4">
    <source>
        <dbReference type="EMBL" id="CAG8595307.1"/>
    </source>
</evidence>
<dbReference type="Gene3D" id="1.20.1280.50">
    <property type="match status" value="1"/>
</dbReference>
<accession>A0A9N9GBI6</accession>
<dbReference type="SMART" id="SM00992">
    <property type="entry name" value="YccV-like"/>
    <property type="match status" value="1"/>
</dbReference>
<evidence type="ECO:0000256" key="2">
    <source>
        <dbReference type="ARBA" id="ARBA00022786"/>
    </source>
</evidence>
<dbReference type="GO" id="GO:0003677">
    <property type="term" value="F:DNA binding"/>
    <property type="evidence" value="ECO:0007669"/>
    <property type="project" value="InterPro"/>
</dbReference>
<keyword evidence="2" id="KW-0833">Ubl conjugation pathway</keyword>
<comment type="pathway">
    <text evidence="1">Protein modification; protein ubiquitination.</text>
</comment>
<dbReference type="InterPro" id="IPR011722">
    <property type="entry name" value="Hemimethylated_DNA-bd_dom"/>
</dbReference>
<sequence>MSPELPTACLKHVLLHLEAEDVARCAQVSKKWRDACYVESLWKKLCDERWKYWKWKPNKAAGWRQIYLARMSTDQWAFGVLDSLTLGGAHYLAHMKKLRQLGDNCRDVLLWILNHPNTATLTHSYFAKRALQHVRRFSVIEKWKAWLNGTLTFSNLHGFAMMVTFFNERLDIEDIIQEVDELAADFLAISPETTHETQMSRFHRLTDFFTRTYPSDASVLDIETKLMYITSPLQETKQGKACVLAIVFEALAQRVGLENVEVVADRERKSFRRYHYIRYTDVESENGDYYYIDFKKHSETGILTAEEFDRHASKYYGEFWPEYKPIPQKTLFKLFLHDYFQSLTNIRGYSDEIIYGTAVQRQFISHPVVNDGDLTELCKIMKVWWSFVATRFKYPEDYELGKVALSEIEQFVGEGSWKEQEMWQNLAGNVQADIEAMETNDVTEWDYSGALTRNGGESDPKFFIGDIVCFHKFDALGVICRWDRAYDANMAENVTKFHWRDLDSPKNEPFYEVLTLRGVFLYCGEKSLVNEPPISDRLKKMVPINLYGDYMGDEDDWELAKSLGPITTESIGCYFEQWDSENRRYIMNEATRKWFPDG</sequence>
<dbReference type="EMBL" id="CAJVPL010001991">
    <property type="protein sequence ID" value="CAG8595307.1"/>
    <property type="molecule type" value="Genomic_DNA"/>
</dbReference>
<dbReference type="InterPro" id="IPR052121">
    <property type="entry name" value="F-box_SCF_Substrate_Recog"/>
</dbReference>
<dbReference type="GO" id="GO:0005737">
    <property type="term" value="C:cytoplasm"/>
    <property type="evidence" value="ECO:0007669"/>
    <property type="project" value="TreeGrafter"/>
</dbReference>
<keyword evidence="5" id="KW-1185">Reference proteome</keyword>
<dbReference type="InterPro" id="IPR036047">
    <property type="entry name" value="F-box-like_dom_sf"/>
</dbReference>